<keyword evidence="2" id="KW-1185">Reference proteome</keyword>
<protein>
    <submittedName>
        <fullName evidence="1">DUF2989 domain-containing protein</fullName>
    </submittedName>
</protein>
<dbReference type="InterPro" id="IPR021372">
    <property type="entry name" value="DUF2989"/>
</dbReference>
<reference evidence="1 2" key="1">
    <citation type="submission" date="2023-01" db="EMBL/GenBank/DDBJ databases">
        <title>Vibrio sp. KJ40-1 sp.nov, isolated from marine algae.</title>
        <authorList>
            <person name="Butt M."/>
            <person name="Kim J.M.J."/>
            <person name="Jeon C.O.C."/>
        </authorList>
    </citation>
    <scope>NUCLEOTIDE SEQUENCE [LARGE SCALE GENOMIC DNA]</scope>
    <source>
        <strain evidence="1 2">KJ40-1</strain>
    </source>
</reference>
<evidence type="ECO:0000313" key="2">
    <source>
        <dbReference type="Proteomes" id="UP001210678"/>
    </source>
</evidence>
<dbReference type="EMBL" id="JAQLOI010000001">
    <property type="protein sequence ID" value="MDB1123382.1"/>
    <property type="molecule type" value="Genomic_DNA"/>
</dbReference>
<proteinExistence type="predicted"/>
<dbReference type="PROSITE" id="PS51257">
    <property type="entry name" value="PROKAR_LIPOPROTEIN"/>
    <property type="match status" value="1"/>
</dbReference>
<accession>A0ABT4YP97</accession>
<comment type="caution">
    <text evidence="1">The sequence shown here is derived from an EMBL/GenBank/DDBJ whole genome shotgun (WGS) entry which is preliminary data.</text>
</comment>
<dbReference type="Pfam" id="PF11207">
    <property type="entry name" value="DUF2989"/>
    <property type="match status" value="1"/>
</dbReference>
<sequence>MKTKNNIVLLSSCLVLFGCFEGRINTNKLCDKNPDLRCDQLNMDDGQCRVNRTDLIWHRKETLESPTDSNMIQEFHFVKAYHKCLQLAAQIEPSKTGDKKEKRFNALLHSIDEEKRLLAELSTHDSPEALYFLWTQGQQSAIRKFLQLEKSGKLNTAELQYALATYYITRDREKTVNLLNNALKLSDEETLNIEILEALASVNHALKRSERAYVWVIVSKEFGVPVASERDLTVLYNFSSEKKEQLEEVAEEIIDAIEDNNYKTSLINKVPKSTS</sequence>
<dbReference type="Proteomes" id="UP001210678">
    <property type="component" value="Unassembled WGS sequence"/>
</dbReference>
<gene>
    <name evidence="1" type="ORF">PGX00_06780</name>
</gene>
<evidence type="ECO:0000313" key="1">
    <source>
        <dbReference type="EMBL" id="MDB1123382.1"/>
    </source>
</evidence>
<name>A0ABT4YP97_9VIBR</name>
<dbReference type="RefSeq" id="WP_272133895.1">
    <property type="nucleotide sequence ID" value="NZ_JAQLOI010000001.1"/>
</dbReference>
<organism evidence="1 2">
    <name type="scientific">Vibrio algarum</name>
    <dbReference type="NCBI Taxonomy" id="3020714"/>
    <lineage>
        <taxon>Bacteria</taxon>
        <taxon>Pseudomonadati</taxon>
        <taxon>Pseudomonadota</taxon>
        <taxon>Gammaproteobacteria</taxon>
        <taxon>Vibrionales</taxon>
        <taxon>Vibrionaceae</taxon>
        <taxon>Vibrio</taxon>
    </lineage>
</organism>